<comment type="caution">
    <text evidence="2">The sequence shown here is derived from an EMBL/GenBank/DDBJ whole genome shotgun (WGS) entry which is preliminary data.</text>
</comment>
<evidence type="ECO:0000313" key="3">
    <source>
        <dbReference type="Proteomes" id="UP000013201"/>
    </source>
</evidence>
<sequence>MRAPAIRRPIRRHDESPKMNQKNRGRTYAGAPFKASL</sequence>
<protein>
    <submittedName>
        <fullName evidence="2">Uncharacterized protein</fullName>
    </submittedName>
</protein>
<organism evidence="2 3">
    <name type="scientific">Sphingobium indicum BiD32</name>
    <dbReference type="NCBI Taxonomy" id="1301087"/>
    <lineage>
        <taxon>Bacteria</taxon>
        <taxon>Pseudomonadati</taxon>
        <taxon>Pseudomonadota</taxon>
        <taxon>Alphaproteobacteria</taxon>
        <taxon>Sphingomonadales</taxon>
        <taxon>Sphingomonadaceae</taxon>
        <taxon>Sphingobium</taxon>
    </lineage>
</organism>
<evidence type="ECO:0000256" key="1">
    <source>
        <dbReference type="SAM" id="MobiDB-lite"/>
    </source>
</evidence>
<keyword evidence="3" id="KW-1185">Reference proteome</keyword>
<proteinExistence type="predicted"/>
<accession>N1MSZ6</accession>
<reference evidence="3" key="2">
    <citation type="submission" date="2013-04" db="EMBL/GenBank/DDBJ databases">
        <title>Bisphenol A degrading Sphingobium sp. strain BiD32.</title>
        <authorList>
            <person name="Nielsen J.L."/>
            <person name="Zhou N.A."/>
            <person name="Kjeldal H."/>
        </authorList>
    </citation>
    <scope>NUCLEOTIDE SEQUENCE [LARGE SCALE GENOMIC DNA]</scope>
    <source>
        <strain evidence="3">BiD32</strain>
    </source>
</reference>
<feature type="region of interest" description="Disordered" evidence="1">
    <location>
        <begin position="1"/>
        <end position="37"/>
    </location>
</feature>
<dbReference type="EMBL" id="CAVK010000258">
    <property type="protein sequence ID" value="CCW20300.1"/>
    <property type="molecule type" value="Genomic_DNA"/>
</dbReference>
<gene>
    <name evidence="2" type="ORF">EBBID32_46740</name>
</gene>
<reference evidence="2 3" key="1">
    <citation type="submission" date="2013-03" db="EMBL/GenBank/DDBJ databases">
        <authorList>
            <person name="Le V."/>
        </authorList>
    </citation>
    <scope>NUCLEOTIDE SEQUENCE [LARGE SCALE GENOMIC DNA]</scope>
    <source>
        <strain evidence="2 3">BiD32</strain>
    </source>
</reference>
<dbReference type="Proteomes" id="UP000013201">
    <property type="component" value="Unassembled WGS sequence"/>
</dbReference>
<dbReference type="AlphaFoldDB" id="N1MSZ6"/>
<name>N1MSZ6_9SPHN</name>
<evidence type="ECO:0000313" key="2">
    <source>
        <dbReference type="EMBL" id="CCW20300.1"/>
    </source>
</evidence>